<keyword evidence="3" id="KW-1185">Reference proteome</keyword>
<accession>A0AAD8S3C7</accession>
<reference evidence="2" key="1">
    <citation type="submission" date="2023-07" db="EMBL/GenBank/DDBJ databases">
        <title>A chromosome-level genome assembly of Lolium multiflorum.</title>
        <authorList>
            <person name="Chen Y."/>
            <person name="Copetti D."/>
            <person name="Kolliker R."/>
            <person name="Studer B."/>
        </authorList>
    </citation>
    <scope>NUCLEOTIDE SEQUENCE</scope>
    <source>
        <strain evidence="2">02402/16</strain>
        <tissue evidence="2">Leaf</tissue>
    </source>
</reference>
<proteinExistence type="predicted"/>
<dbReference type="EMBL" id="JAUUTY010000004">
    <property type="protein sequence ID" value="KAK1644273.1"/>
    <property type="molecule type" value="Genomic_DNA"/>
</dbReference>
<sequence length="171" mass="19339">MAAVMEGSRTVDPLVVEELKSPGSVMLSTNVVMFYAPSDGKTKLLIFAREDLEHIYSTKEQGGPVVTSLAPYSVLPIQLQIDDMAANVSRSVAPLKCKILCWLARKKRLPTNEWRFRHQLSSSASCLSCSHGEDTDHLLLMCSQTWEVWNFFHRNFAARDFANFSDLWISR</sequence>
<dbReference type="Proteomes" id="UP001231189">
    <property type="component" value="Unassembled WGS sequence"/>
</dbReference>
<gene>
    <name evidence="2" type="ORF">QYE76_062078</name>
</gene>
<protein>
    <recommendedName>
        <fullName evidence="1">Reverse transcriptase zinc-binding domain-containing protein</fullName>
    </recommendedName>
</protein>
<dbReference type="InterPro" id="IPR026960">
    <property type="entry name" value="RVT-Znf"/>
</dbReference>
<feature type="domain" description="Reverse transcriptase zinc-binding" evidence="1">
    <location>
        <begin position="82"/>
        <end position="149"/>
    </location>
</feature>
<comment type="caution">
    <text evidence="2">The sequence shown here is derived from an EMBL/GenBank/DDBJ whole genome shotgun (WGS) entry which is preliminary data.</text>
</comment>
<dbReference type="AlphaFoldDB" id="A0AAD8S3C7"/>
<evidence type="ECO:0000313" key="2">
    <source>
        <dbReference type="EMBL" id="KAK1644273.1"/>
    </source>
</evidence>
<organism evidence="2 3">
    <name type="scientific">Lolium multiflorum</name>
    <name type="common">Italian ryegrass</name>
    <name type="synonym">Lolium perenne subsp. multiflorum</name>
    <dbReference type="NCBI Taxonomy" id="4521"/>
    <lineage>
        <taxon>Eukaryota</taxon>
        <taxon>Viridiplantae</taxon>
        <taxon>Streptophyta</taxon>
        <taxon>Embryophyta</taxon>
        <taxon>Tracheophyta</taxon>
        <taxon>Spermatophyta</taxon>
        <taxon>Magnoliopsida</taxon>
        <taxon>Liliopsida</taxon>
        <taxon>Poales</taxon>
        <taxon>Poaceae</taxon>
        <taxon>BOP clade</taxon>
        <taxon>Pooideae</taxon>
        <taxon>Poodae</taxon>
        <taxon>Poeae</taxon>
        <taxon>Poeae Chloroplast Group 2 (Poeae type)</taxon>
        <taxon>Loliodinae</taxon>
        <taxon>Loliinae</taxon>
        <taxon>Lolium</taxon>
    </lineage>
</organism>
<evidence type="ECO:0000313" key="3">
    <source>
        <dbReference type="Proteomes" id="UP001231189"/>
    </source>
</evidence>
<name>A0AAD8S3C7_LOLMU</name>
<dbReference type="Pfam" id="PF13966">
    <property type="entry name" value="zf-RVT"/>
    <property type="match status" value="1"/>
</dbReference>
<evidence type="ECO:0000259" key="1">
    <source>
        <dbReference type="Pfam" id="PF13966"/>
    </source>
</evidence>